<dbReference type="InterPro" id="IPR050471">
    <property type="entry name" value="AB_hydrolase"/>
</dbReference>
<feature type="region of interest" description="Disordered" evidence="1">
    <location>
        <begin position="1"/>
        <end position="58"/>
    </location>
</feature>
<feature type="compositionally biased region" description="Low complexity" evidence="1">
    <location>
        <begin position="554"/>
        <end position="581"/>
    </location>
</feature>
<feature type="region of interest" description="Disordered" evidence="1">
    <location>
        <begin position="888"/>
        <end position="913"/>
    </location>
</feature>
<dbReference type="OrthoDB" id="435520at2759"/>
<dbReference type="PANTHER" id="PTHR43433:SF10">
    <property type="entry name" value="AB HYDROLASE-1 DOMAIN-CONTAINING PROTEIN"/>
    <property type="match status" value="1"/>
</dbReference>
<dbReference type="InterPro" id="IPR000073">
    <property type="entry name" value="AB_hydrolase_1"/>
</dbReference>
<accession>A0A6A5QW98</accession>
<protein>
    <recommendedName>
        <fullName evidence="2">AB hydrolase-1 domain-containing protein</fullName>
    </recommendedName>
</protein>
<feature type="region of interest" description="Disordered" evidence="1">
    <location>
        <begin position="278"/>
        <end position="372"/>
    </location>
</feature>
<organism evidence="3 4">
    <name type="scientific">Ampelomyces quisqualis</name>
    <name type="common">Powdery mildew agent</name>
    <dbReference type="NCBI Taxonomy" id="50730"/>
    <lineage>
        <taxon>Eukaryota</taxon>
        <taxon>Fungi</taxon>
        <taxon>Dikarya</taxon>
        <taxon>Ascomycota</taxon>
        <taxon>Pezizomycotina</taxon>
        <taxon>Dothideomycetes</taxon>
        <taxon>Pleosporomycetidae</taxon>
        <taxon>Pleosporales</taxon>
        <taxon>Pleosporineae</taxon>
        <taxon>Phaeosphaeriaceae</taxon>
        <taxon>Ampelomyces</taxon>
    </lineage>
</organism>
<dbReference type="AlphaFoldDB" id="A0A6A5QW98"/>
<feature type="compositionally biased region" description="Low complexity" evidence="1">
    <location>
        <begin position="97"/>
        <end position="107"/>
    </location>
</feature>
<feature type="compositionally biased region" description="Polar residues" evidence="1">
    <location>
        <begin position="888"/>
        <end position="899"/>
    </location>
</feature>
<dbReference type="Gene3D" id="3.40.50.1820">
    <property type="entry name" value="alpha/beta hydrolase"/>
    <property type="match status" value="1"/>
</dbReference>
<feature type="compositionally biased region" description="Polar residues" evidence="1">
    <location>
        <begin position="108"/>
        <end position="126"/>
    </location>
</feature>
<feature type="compositionally biased region" description="Low complexity" evidence="1">
    <location>
        <begin position="599"/>
        <end position="610"/>
    </location>
</feature>
<evidence type="ECO:0000256" key="1">
    <source>
        <dbReference type="SAM" id="MobiDB-lite"/>
    </source>
</evidence>
<sequence>MDVRTQYRPPPVSSVHADTVDAPPNQTSQPPRRAASPSTPVAAADARPKLRSPNCARTQAASPAVISSLIDQLSAISLPAHDHFENLMVGYNNGPSASATTSVHSVSRGNSTAGHDGSSIDNSAYTHSLREQNDAFPDDACDSPVIRTSKPPSGLSPLTAPKKKDKAHLLSSHIARNSGSSASLHSTHSNQSSTSFGDIGIEAGVPKQSSGGSEPSSTESKRSSKGHRGLMYMSSRERLRLKETERKRHTTHSSQDVLFHESPRKVSACLFSYEDTIKEEPTSSDGNKPFQAESSRFAQRYPDRNGGPRRLRMNLVDSTSGESPVKQGIIPERGSSLKHTGSPPRKSRKSRTSGTNRPPKPETLVEDTRWMDDKTVMKERILQELEQEENEVAQRIRELQEQKLQRAKIAAKLPVYVDAWGDPSSGPRVSVVPSPEPSPTSSESSVCDERRVRDCSKAHKLLGITGEAAKEKPTGIEKPLPKTESQKIAPKRLVIPKAQSPRHVRHRSLTVNDGDDLTPLPIDYTLALQRLEEASAPTPTTEAPRPISPPPPSISVSSSKESTSSLTLNRRSSSSAIGGRSATERKATDSSLAKGHQHSSSVTDVSASTSLEPPSLRTSSAGVGMRHHSMIMPLPASNSLLLRRHHTLTKKRWSHPDLPAKAEKKHNDRVERAEAKTAAMGVGAVQRPPRPIMEEWPASMDSIDIKVGEYLDSSRLSQKIRHPQTGRIISFSEVGDPNGFAVFVCMGMGLTRYVMAFYDQLAATLKLRLITPDRPGVGGSQIDPTGTPLSWPDDVLVICQALKITKFSMLAHSAGAVYALATSLRMPQHIRGRVHLLAPWIPPSQMAPIGISQDSPPTQQLPRSQRFLRALPPSLLKVANSTFLSATSAGLQRSGPRNSPKTRRKSIYPQTISAEAPQPLLRDDRRESMMLMDQVFPNASSLSLASTNQSDPNFEVQQRYREELTIAEREHQRAFDERLTFAIWDRATAHANPATDLIVCLETKQTIGFRYEDINRPVVIHHGSKDSRVPVDNVRWLGKLMRKCEVRILEGESHGLLASAQVMGNVLTEVASEWEDWSAVVQGKADHRSLPRKRTAERLRSTLSRDDMRTTC</sequence>
<gene>
    <name evidence="3" type="ORF">BDU57DRAFT_512974</name>
</gene>
<reference evidence="3" key="1">
    <citation type="journal article" date="2020" name="Stud. Mycol.">
        <title>101 Dothideomycetes genomes: a test case for predicting lifestyles and emergence of pathogens.</title>
        <authorList>
            <person name="Haridas S."/>
            <person name="Albert R."/>
            <person name="Binder M."/>
            <person name="Bloem J."/>
            <person name="Labutti K."/>
            <person name="Salamov A."/>
            <person name="Andreopoulos B."/>
            <person name="Baker S."/>
            <person name="Barry K."/>
            <person name="Bills G."/>
            <person name="Bluhm B."/>
            <person name="Cannon C."/>
            <person name="Castanera R."/>
            <person name="Culley D."/>
            <person name="Daum C."/>
            <person name="Ezra D."/>
            <person name="Gonzalez J."/>
            <person name="Henrissat B."/>
            <person name="Kuo A."/>
            <person name="Liang C."/>
            <person name="Lipzen A."/>
            <person name="Lutzoni F."/>
            <person name="Magnuson J."/>
            <person name="Mondo S."/>
            <person name="Nolan M."/>
            <person name="Ohm R."/>
            <person name="Pangilinan J."/>
            <person name="Park H.-J."/>
            <person name="Ramirez L."/>
            <person name="Alfaro M."/>
            <person name="Sun H."/>
            <person name="Tritt A."/>
            <person name="Yoshinaga Y."/>
            <person name="Zwiers L.-H."/>
            <person name="Turgeon B."/>
            <person name="Goodwin S."/>
            <person name="Spatafora J."/>
            <person name="Crous P."/>
            <person name="Grigoriev I."/>
        </authorList>
    </citation>
    <scope>NUCLEOTIDE SEQUENCE</scope>
    <source>
        <strain evidence="3">HMLAC05119</strain>
    </source>
</reference>
<dbReference type="SUPFAM" id="SSF53474">
    <property type="entry name" value="alpha/beta-Hydrolases"/>
    <property type="match status" value="1"/>
</dbReference>
<feature type="region of interest" description="Disordered" evidence="1">
    <location>
        <begin position="535"/>
        <end position="623"/>
    </location>
</feature>
<feature type="compositionally biased region" description="Low complexity" evidence="1">
    <location>
        <begin position="177"/>
        <end position="195"/>
    </location>
</feature>
<evidence type="ECO:0000313" key="3">
    <source>
        <dbReference type="EMBL" id="KAF1919723.1"/>
    </source>
</evidence>
<evidence type="ECO:0000313" key="4">
    <source>
        <dbReference type="Proteomes" id="UP000800096"/>
    </source>
</evidence>
<dbReference type="InterPro" id="IPR029058">
    <property type="entry name" value="AB_hydrolase_fold"/>
</dbReference>
<proteinExistence type="predicted"/>
<dbReference type="Proteomes" id="UP000800096">
    <property type="component" value="Unassembled WGS sequence"/>
</dbReference>
<dbReference type="Pfam" id="PF00561">
    <property type="entry name" value="Abhydrolase_1"/>
    <property type="match status" value="1"/>
</dbReference>
<name>A0A6A5QW98_AMPQU</name>
<evidence type="ECO:0000259" key="2">
    <source>
        <dbReference type="Pfam" id="PF00561"/>
    </source>
</evidence>
<feature type="domain" description="AB hydrolase-1" evidence="2">
    <location>
        <begin position="747"/>
        <end position="1040"/>
    </location>
</feature>
<dbReference type="PANTHER" id="PTHR43433">
    <property type="entry name" value="HYDROLASE, ALPHA/BETA FOLD FAMILY PROTEIN"/>
    <property type="match status" value="1"/>
</dbReference>
<feature type="compositionally biased region" description="Low complexity" evidence="1">
    <location>
        <begin position="209"/>
        <end position="218"/>
    </location>
</feature>
<dbReference type="EMBL" id="ML979133">
    <property type="protein sequence ID" value="KAF1919723.1"/>
    <property type="molecule type" value="Genomic_DNA"/>
</dbReference>
<feature type="region of interest" description="Disordered" evidence="1">
    <location>
        <begin position="421"/>
        <end position="451"/>
    </location>
</feature>
<keyword evidence="4" id="KW-1185">Reference proteome</keyword>
<feature type="compositionally biased region" description="Low complexity" evidence="1">
    <location>
        <begin position="423"/>
        <end position="445"/>
    </location>
</feature>
<feature type="region of interest" description="Disordered" evidence="1">
    <location>
        <begin position="97"/>
        <end position="236"/>
    </location>
</feature>